<dbReference type="SUPFAM" id="SSF50965">
    <property type="entry name" value="Galactose oxidase, central domain"/>
    <property type="match status" value="2"/>
</dbReference>
<dbReference type="GO" id="GO:0000062">
    <property type="term" value="F:fatty-acyl-CoA binding"/>
    <property type="evidence" value="ECO:0007669"/>
    <property type="project" value="InterPro"/>
</dbReference>
<dbReference type="Pfam" id="PF24681">
    <property type="entry name" value="Kelch_KLHDC2_KLHL20_DRC7"/>
    <property type="match status" value="2"/>
</dbReference>
<reference evidence="8 9" key="1">
    <citation type="journal article" date="2011" name="Science">
        <title>The Selaginella genome identifies genetic changes associated with the evolution of vascular plants.</title>
        <authorList>
            <person name="Banks J.A."/>
            <person name="Nishiyama T."/>
            <person name="Hasebe M."/>
            <person name="Bowman J.L."/>
            <person name="Gribskov M."/>
            <person name="dePamphilis C."/>
            <person name="Albert V.A."/>
            <person name="Aono N."/>
            <person name="Aoyama T."/>
            <person name="Ambrose B.A."/>
            <person name="Ashton N.W."/>
            <person name="Axtell M.J."/>
            <person name="Barker E."/>
            <person name="Barker M.S."/>
            <person name="Bennetzen J.L."/>
            <person name="Bonawitz N.D."/>
            <person name="Chapple C."/>
            <person name="Cheng C."/>
            <person name="Correa L.G."/>
            <person name="Dacre M."/>
            <person name="DeBarry J."/>
            <person name="Dreyer I."/>
            <person name="Elias M."/>
            <person name="Engstrom E.M."/>
            <person name="Estelle M."/>
            <person name="Feng L."/>
            <person name="Finet C."/>
            <person name="Floyd S.K."/>
            <person name="Frommer W.B."/>
            <person name="Fujita T."/>
            <person name="Gramzow L."/>
            <person name="Gutensohn M."/>
            <person name="Harholt J."/>
            <person name="Hattori M."/>
            <person name="Heyl A."/>
            <person name="Hirai T."/>
            <person name="Hiwatashi Y."/>
            <person name="Ishikawa M."/>
            <person name="Iwata M."/>
            <person name="Karol K.G."/>
            <person name="Koehler B."/>
            <person name="Kolukisaoglu U."/>
            <person name="Kubo M."/>
            <person name="Kurata T."/>
            <person name="Lalonde S."/>
            <person name="Li K."/>
            <person name="Li Y."/>
            <person name="Litt A."/>
            <person name="Lyons E."/>
            <person name="Manning G."/>
            <person name="Maruyama T."/>
            <person name="Michael T.P."/>
            <person name="Mikami K."/>
            <person name="Miyazaki S."/>
            <person name="Morinaga S."/>
            <person name="Murata T."/>
            <person name="Mueller-Roeber B."/>
            <person name="Nelson D.R."/>
            <person name="Obara M."/>
            <person name="Oguri Y."/>
            <person name="Olmstead R.G."/>
            <person name="Onodera N."/>
            <person name="Petersen B.L."/>
            <person name="Pils B."/>
            <person name="Prigge M."/>
            <person name="Rensing S.A."/>
            <person name="Riano-Pachon D.M."/>
            <person name="Roberts A.W."/>
            <person name="Sato Y."/>
            <person name="Scheller H.V."/>
            <person name="Schulz B."/>
            <person name="Schulz C."/>
            <person name="Shakirov E.V."/>
            <person name="Shibagaki N."/>
            <person name="Shinohara N."/>
            <person name="Shippen D.E."/>
            <person name="Soerensen I."/>
            <person name="Sotooka R."/>
            <person name="Sugimoto N."/>
            <person name="Sugita M."/>
            <person name="Sumikawa N."/>
            <person name="Tanurdzic M."/>
            <person name="Theissen G."/>
            <person name="Ulvskov P."/>
            <person name="Wakazuki S."/>
            <person name="Weng J.K."/>
            <person name="Willats W.W."/>
            <person name="Wipf D."/>
            <person name="Wolf P.G."/>
            <person name="Yang L."/>
            <person name="Zimmer A.D."/>
            <person name="Zhu Q."/>
            <person name="Mitros T."/>
            <person name="Hellsten U."/>
            <person name="Loque D."/>
            <person name="Otillar R."/>
            <person name="Salamov A."/>
            <person name="Schmutz J."/>
            <person name="Shapiro H."/>
            <person name="Lindquist E."/>
            <person name="Lucas S."/>
            <person name="Rokhsar D."/>
            <person name="Grigoriev I.V."/>
        </authorList>
    </citation>
    <scope>NUCLEOTIDE SEQUENCE [LARGE SCALE GENOMIC DNA]</scope>
</reference>
<accession>D8SN17</accession>
<keyword evidence="2" id="KW-0880">Kelch repeat</keyword>
<organism evidence="9">
    <name type="scientific">Selaginella moellendorffii</name>
    <name type="common">Spikemoss</name>
    <dbReference type="NCBI Taxonomy" id="88036"/>
    <lineage>
        <taxon>Eukaryota</taxon>
        <taxon>Viridiplantae</taxon>
        <taxon>Streptophyta</taxon>
        <taxon>Embryophyta</taxon>
        <taxon>Tracheophyta</taxon>
        <taxon>Lycopodiopsida</taxon>
        <taxon>Selaginellales</taxon>
        <taxon>Selaginellaceae</taxon>
        <taxon>Selaginella</taxon>
    </lineage>
</organism>
<dbReference type="FunCoup" id="D8SN17">
    <property type="interactions" value="4473"/>
</dbReference>
<dbReference type="EMBL" id="GL377628">
    <property type="protein sequence ID" value="EFJ14275.1"/>
    <property type="molecule type" value="Genomic_DNA"/>
</dbReference>
<keyword evidence="3" id="KW-0677">Repeat</keyword>
<keyword evidence="5" id="KW-0175">Coiled coil</keyword>
<dbReference type="PANTHER" id="PTHR46093">
    <property type="entry name" value="ACYL-COA-BINDING DOMAIN-CONTAINING PROTEIN 5"/>
    <property type="match status" value="1"/>
</dbReference>
<comment type="similarity">
    <text evidence="1">Belongs to the ACBP family.</text>
</comment>
<dbReference type="PANTHER" id="PTHR46093:SF3">
    <property type="entry name" value="ACYL-COA-BINDING DOMAIN-CONTAINING PROTEIN 4"/>
    <property type="match status" value="1"/>
</dbReference>
<dbReference type="PROSITE" id="PS51228">
    <property type="entry name" value="ACB_2"/>
    <property type="match status" value="1"/>
</dbReference>
<dbReference type="AlphaFoldDB" id="D8SN17"/>
<evidence type="ECO:0000256" key="1">
    <source>
        <dbReference type="ARBA" id="ARBA00005567"/>
    </source>
</evidence>
<dbReference type="OMA" id="NQWTAPL"/>
<evidence type="ECO:0000256" key="2">
    <source>
        <dbReference type="ARBA" id="ARBA00022441"/>
    </source>
</evidence>
<evidence type="ECO:0000313" key="9">
    <source>
        <dbReference type="Proteomes" id="UP000001514"/>
    </source>
</evidence>
<dbReference type="eggNOG" id="KOG0817">
    <property type="taxonomic scope" value="Eukaryota"/>
</dbReference>
<evidence type="ECO:0000313" key="8">
    <source>
        <dbReference type="EMBL" id="EFJ14275.1"/>
    </source>
</evidence>
<dbReference type="Pfam" id="PF24922">
    <property type="entry name" value="ACBP4_C"/>
    <property type="match status" value="1"/>
</dbReference>
<dbReference type="Gene3D" id="1.20.80.10">
    <property type="match status" value="1"/>
</dbReference>
<dbReference type="InterPro" id="IPR056819">
    <property type="entry name" value="ACBP4-6_C"/>
</dbReference>
<dbReference type="InParanoid" id="D8SN17"/>
<feature type="region of interest" description="Disordered" evidence="6">
    <location>
        <begin position="102"/>
        <end position="138"/>
    </location>
</feature>
<feature type="coiled-coil region" evidence="5">
    <location>
        <begin position="573"/>
        <end position="610"/>
    </location>
</feature>
<dbReference type="Gene3D" id="2.120.10.80">
    <property type="entry name" value="Kelch-type beta propeller"/>
    <property type="match status" value="2"/>
</dbReference>
<dbReference type="InterPro" id="IPR014352">
    <property type="entry name" value="FERM/acyl-CoA-bd_prot_sf"/>
</dbReference>
<protein>
    <recommendedName>
        <fullName evidence="7">ACB domain-containing protein</fullName>
    </recommendedName>
</protein>
<feature type="domain" description="ACB" evidence="7">
    <location>
        <begin position="1"/>
        <end position="101"/>
    </location>
</feature>
<dbReference type="HOGENOM" id="CLU_012752_2_0_1"/>
<keyword evidence="9" id="KW-1185">Reference proteome</keyword>
<gene>
    <name evidence="8" type="ORF">SELMODRAFT_20979</name>
</gene>
<evidence type="ECO:0000256" key="4">
    <source>
        <dbReference type="ARBA" id="ARBA00023121"/>
    </source>
</evidence>
<dbReference type="Pfam" id="PF00887">
    <property type="entry name" value="ACBP"/>
    <property type="match status" value="1"/>
</dbReference>
<dbReference type="SMART" id="SM00612">
    <property type="entry name" value="Kelch"/>
    <property type="match status" value="3"/>
</dbReference>
<dbReference type="STRING" id="88036.D8SN17"/>
<dbReference type="InterPro" id="IPR015915">
    <property type="entry name" value="Kelch-typ_b-propeller"/>
</dbReference>
<keyword evidence="4" id="KW-0446">Lipid-binding</keyword>
<proteinExistence type="inferred from homology"/>
<sequence>LPYPAKFHVAAAYAGFSADDDDYENVALPLGSLFTPEMALLLYGLYMQATVGPCTAAKPRMWNTQEHFKWKSWSEFKELPSIEAMRLFVRTLEEQDPDWYFKSQGREPVQDNDLDPSLQEEDIPAVNNSPPSPPLPSANGGIGTEVKMEENDVECSTIMEIDVRNEWLSPLVSGRRPAARYQHAAAVVHDKMFVIGGNHNGRYLNDVQVLDLRTLTWSKVEQKLPTSPLSSSMPPIPSNQILSPCAGHSLIRKNRMLFVVGGHSKNSPDSVSVHAFDTETFTWSLFPTYGQAPIARRGQSVSLIGSNLVMFGGEDSKRRLLNDLNIFDLETMTWEAVDAIGPPPSPRADHAAAVYAGHYLYIFGGGSHSSCFSDLHVLNLKTMEWSRKETEYTPTPRAGHAGATVGDLWYIVGGGDNKSGISETIVLNMKTLDWSLVTSVPARTYIACEGLSLVSACLNGEETLIAFGGYNGKYSNEVCCFFLFLRLSIISKEPENGGYNTPKLLELKRELEVALASCQDENNKLKSELSITANDLSMVFPRFVHETLVLQFLFTVQELQSVRGQFVAEQTRCFKLEVEVAELRQKLQSMEALQKEVDLLRRQKAASDQVAAQLVQQKQNASGGMWSWLAGTP</sequence>
<dbReference type="InterPro" id="IPR035984">
    <property type="entry name" value="Acyl-CoA-binding_sf"/>
</dbReference>
<name>D8SN17_SELML</name>
<evidence type="ECO:0000259" key="7">
    <source>
        <dbReference type="PROSITE" id="PS51228"/>
    </source>
</evidence>
<dbReference type="Proteomes" id="UP000001514">
    <property type="component" value="Unassembled WGS sequence"/>
</dbReference>
<evidence type="ECO:0000256" key="3">
    <source>
        <dbReference type="ARBA" id="ARBA00022737"/>
    </source>
</evidence>
<dbReference type="SUPFAM" id="SSF47027">
    <property type="entry name" value="Acyl-CoA binding protein"/>
    <property type="match status" value="1"/>
</dbReference>
<dbReference type="KEGG" id="smo:SELMODRAFT_20979"/>
<feature type="compositionally biased region" description="Acidic residues" evidence="6">
    <location>
        <begin position="110"/>
        <end position="123"/>
    </location>
</feature>
<feature type="non-terminal residue" evidence="8">
    <location>
        <position position="633"/>
    </location>
</feature>
<dbReference type="eggNOG" id="KOG0379">
    <property type="taxonomic scope" value="Eukaryota"/>
</dbReference>
<evidence type="ECO:0000256" key="6">
    <source>
        <dbReference type="SAM" id="MobiDB-lite"/>
    </source>
</evidence>
<dbReference type="InterPro" id="IPR000582">
    <property type="entry name" value="Acyl-CoA-binding_protein"/>
</dbReference>
<dbReference type="InterPro" id="IPR006652">
    <property type="entry name" value="Kelch_1"/>
</dbReference>
<evidence type="ECO:0000256" key="5">
    <source>
        <dbReference type="SAM" id="Coils"/>
    </source>
</evidence>
<dbReference type="InterPro" id="IPR011043">
    <property type="entry name" value="Gal_Oxase/kelch_b-propeller"/>
</dbReference>
<feature type="non-terminal residue" evidence="8">
    <location>
        <position position="1"/>
    </location>
</feature>